<evidence type="ECO:0000256" key="3">
    <source>
        <dbReference type="SAM" id="MobiDB-lite"/>
    </source>
</evidence>
<keyword evidence="6" id="KW-1185">Reference proteome</keyword>
<dbReference type="Gene3D" id="3.30.2020.30">
    <property type="match status" value="1"/>
</dbReference>
<dbReference type="RefSeq" id="WP_263369534.1">
    <property type="nucleotide sequence ID" value="NZ_JAGSYD010000001.1"/>
</dbReference>
<evidence type="ECO:0000313" key="6">
    <source>
        <dbReference type="Proteomes" id="UP001596391"/>
    </source>
</evidence>
<dbReference type="PANTHER" id="PTHR35303">
    <property type="entry name" value="OS02G0197800 PROTEIN"/>
    <property type="match status" value="1"/>
</dbReference>
<feature type="region of interest" description="Disordered" evidence="3">
    <location>
        <begin position="71"/>
        <end position="95"/>
    </location>
</feature>
<name>A0ABW1Z9M6_9BACT</name>
<dbReference type="EMBL" id="JBHSWI010000001">
    <property type="protein sequence ID" value="MFC6645819.1"/>
    <property type="molecule type" value="Genomic_DNA"/>
</dbReference>
<sequence>MSHEIKFVSAAEAAREAAIVKLTGAAIQPAKVRVDKTGGTGMEIEWRDGHKSSWSFAWLRLACPCATCNEEREAEGREPGEAKPKPKAVLPMFEAPARPREVTPVGKYALRFTWNDGHEAGLYSWDYLRNVCDEQRKPQ</sequence>
<dbReference type="InterPro" id="IPR010376">
    <property type="entry name" value="GBBH-like_N"/>
</dbReference>
<evidence type="ECO:0000259" key="4">
    <source>
        <dbReference type="Pfam" id="PF06155"/>
    </source>
</evidence>
<keyword evidence="1" id="KW-0479">Metal-binding</keyword>
<accession>A0ABW1Z9M6</accession>
<evidence type="ECO:0000313" key="5">
    <source>
        <dbReference type="EMBL" id="MFC6645819.1"/>
    </source>
</evidence>
<protein>
    <submittedName>
        <fullName evidence="5">DUF971 domain-containing protein</fullName>
    </submittedName>
</protein>
<dbReference type="InterPro" id="IPR038492">
    <property type="entry name" value="GBBH-like_N_sf"/>
</dbReference>
<feature type="compositionally biased region" description="Basic and acidic residues" evidence="3">
    <location>
        <begin position="71"/>
        <end position="84"/>
    </location>
</feature>
<keyword evidence="2" id="KW-0408">Iron</keyword>
<dbReference type="Pfam" id="PF06155">
    <property type="entry name" value="GBBH-like_N"/>
    <property type="match status" value="1"/>
</dbReference>
<reference evidence="6" key="1">
    <citation type="journal article" date="2019" name="Int. J. Syst. Evol. Microbiol.">
        <title>The Global Catalogue of Microorganisms (GCM) 10K type strain sequencing project: providing services to taxonomists for standard genome sequencing and annotation.</title>
        <authorList>
            <consortium name="The Broad Institute Genomics Platform"/>
            <consortium name="The Broad Institute Genome Sequencing Center for Infectious Disease"/>
            <person name="Wu L."/>
            <person name="Ma J."/>
        </authorList>
    </citation>
    <scope>NUCLEOTIDE SEQUENCE [LARGE SCALE GENOMIC DNA]</scope>
    <source>
        <strain evidence="6">CGMCC 1.16026</strain>
    </source>
</reference>
<proteinExistence type="predicted"/>
<feature type="domain" description="Gamma-butyrobetaine hydroxylase-like N-terminal" evidence="4">
    <location>
        <begin position="38"/>
        <end position="129"/>
    </location>
</feature>
<evidence type="ECO:0000256" key="1">
    <source>
        <dbReference type="ARBA" id="ARBA00022723"/>
    </source>
</evidence>
<dbReference type="Proteomes" id="UP001596391">
    <property type="component" value="Unassembled WGS sequence"/>
</dbReference>
<organism evidence="5 6">
    <name type="scientific">Granulicella cerasi</name>
    <dbReference type="NCBI Taxonomy" id="741063"/>
    <lineage>
        <taxon>Bacteria</taxon>
        <taxon>Pseudomonadati</taxon>
        <taxon>Acidobacteriota</taxon>
        <taxon>Terriglobia</taxon>
        <taxon>Terriglobales</taxon>
        <taxon>Acidobacteriaceae</taxon>
        <taxon>Granulicella</taxon>
    </lineage>
</organism>
<evidence type="ECO:0000256" key="2">
    <source>
        <dbReference type="ARBA" id="ARBA00023004"/>
    </source>
</evidence>
<comment type="caution">
    <text evidence="5">The sequence shown here is derived from an EMBL/GenBank/DDBJ whole genome shotgun (WGS) entry which is preliminary data.</text>
</comment>
<gene>
    <name evidence="5" type="ORF">ACFQBQ_09550</name>
</gene>